<accession>A0A1K2I0Z0</accession>
<keyword evidence="3" id="KW-1185">Reference proteome</keyword>
<proteinExistence type="predicted"/>
<organism evidence="2 3">
    <name type="scientific">Devosia enhydra</name>
    <dbReference type="NCBI Taxonomy" id="665118"/>
    <lineage>
        <taxon>Bacteria</taxon>
        <taxon>Pseudomonadati</taxon>
        <taxon>Pseudomonadota</taxon>
        <taxon>Alphaproteobacteria</taxon>
        <taxon>Hyphomicrobiales</taxon>
        <taxon>Devosiaceae</taxon>
        <taxon>Devosia</taxon>
    </lineage>
</organism>
<evidence type="ECO:0000313" key="2">
    <source>
        <dbReference type="EMBL" id="SFZ85993.1"/>
    </source>
</evidence>
<dbReference type="NCBIfam" id="TIGR01641">
    <property type="entry name" value="phageSPP1_gp7"/>
    <property type="match status" value="1"/>
</dbReference>
<dbReference type="STRING" id="665118.SAMN02983003_3165"/>
<reference evidence="2 3" key="1">
    <citation type="submission" date="2016-11" db="EMBL/GenBank/DDBJ databases">
        <authorList>
            <person name="Jaros S."/>
            <person name="Januszkiewicz K."/>
            <person name="Wedrychowicz H."/>
        </authorList>
    </citation>
    <scope>NUCLEOTIDE SEQUENCE [LARGE SCALE GENOMIC DNA]</scope>
    <source>
        <strain evidence="2 3">ATCC 23634</strain>
    </source>
</reference>
<dbReference type="Pfam" id="PF04233">
    <property type="entry name" value="Phage_Mu_F"/>
    <property type="match status" value="1"/>
</dbReference>
<dbReference type="AlphaFoldDB" id="A0A1K2I0Z0"/>
<gene>
    <name evidence="2" type="ORF">SAMN02983003_3165</name>
</gene>
<dbReference type="OrthoDB" id="9813502at2"/>
<dbReference type="RefSeq" id="WP_072345246.1">
    <property type="nucleotide sequence ID" value="NZ_FPKU01000003.1"/>
</dbReference>
<dbReference type="EMBL" id="FPKU01000003">
    <property type="protein sequence ID" value="SFZ85993.1"/>
    <property type="molecule type" value="Genomic_DNA"/>
</dbReference>
<feature type="domain" description="Phage head morphogenesis" evidence="1">
    <location>
        <begin position="59"/>
        <end position="177"/>
    </location>
</feature>
<sequence>MVLGPEPVAGTVRFAEAIEFLRRRLSITSDEWRAIWGGSGIAAKAATDKMAEAVMRDLLAAVLQIIESGGTLEDFRREYRRILSEAGWSTPGDPGWHSQLVFRLHTQSAYSAGRWEQAQRLQAAAPNWQLYGRYVTAEDNRVRETHRQWHGIVLPIDHPFWRTHWPLNGFNCRCHVMLVRDIDLRRYGWTVTPNDDPRLLIPPDAGWSGNVGITGLNLMERA</sequence>
<dbReference type="InterPro" id="IPR006528">
    <property type="entry name" value="Phage_head_morphogenesis_dom"/>
</dbReference>
<name>A0A1K2I0Z0_9HYPH</name>
<dbReference type="Proteomes" id="UP000183447">
    <property type="component" value="Unassembled WGS sequence"/>
</dbReference>
<evidence type="ECO:0000259" key="1">
    <source>
        <dbReference type="Pfam" id="PF04233"/>
    </source>
</evidence>
<protein>
    <submittedName>
        <fullName evidence="2">Phage putative head morphogenesis protein, SPP1 gp7 family</fullName>
    </submittedName>
</protein>
<evidence type="ECO:0000313" key="3">
    <source>
        <dbReference type="Proteomes" id="UP000183447"/>
    </source>
</evidence>